<keyword evidence="11" id="KW-1185">Reference proteome</keyword>
<dbReference type="Pfam" id="PF12729">
    <property type="entry name" value="4HB_MCP_1"/>
    <property type="match status" value="1"/>
</dbReference>
<keyword evidence="7" id="KW-1133">Transmembrane helix</keyword>
<dbReference type="EMBL" id="JPVQ01000009">
    <property type="protein sequence ID" value="KGR91221.1"/>
    <property type="molecule type" value="Genomic_DNA"/>
</dbReference>
<keyword evidence="4 6" id="KW-0807">Transducer</keyword>
<dbReference type="PROSITE" id="PS50885">
    <property type="entry name" value="HAMP"/>
    <property type="match status" value="1"/>
</dbReference>
<dbReference type="Proteomes" id="UP000030595">
    <property type="component" value="Unassembled WGS sequence"/>
</dbReference>
<comment type="caution">
    <text evidence="10">The sequence shown here is derived from an EMBL/GenBank/DDBJ whole genome shotgun (WGS) entry which is preliminary data.</text>
</comment>
<evidence type="ECO:0000259" key="8">
    <source>
        <dbReference type="PROSITE" id="PS50111"/>
    </source>
</evidence>
<dbReference type="GO" id="GO:0007165">
    <property type="term" value="P:signal transduction"/>
    <property type="evidence" value="ECO:0007669"/>
    <property type="project" value="UniProtKB-KW"/>
</dbReference>
<keyword evidence="7" id="KW-0812">Transmembrane</keyword>
<evidence type="ECO:0008006" key="12">
    <source>
        <dbReference type="Google" id="ProtNLM"/>
    </source>
</evidence>
<comment type="similarity">
    <text evidence="5">Belongs to the methyl-accepting chemotaxis (MCP) protein family.</text>
</comment>
<dbReference type="InterPro" id="IPR004089">
    <property type="entry name" value="MCPsignal_dom"/>
</dbReference>
<evidence type="ECO:0000313" key="10">
    <source>
        <dbReference type="EMBL" id="KGR91221.1"/>
    </source>
</evidence>
<dbReference type="Pfam" id="PF00015">
    <property type="entry name" value="MCPsignal"/>
    <property type="match status" value="1"/>
</dbReference>
<organism evidence="10 11">
    <name type="scientific">Ureibacillus massiliensis 4400831 = CIP 108448 = CCUG 49529</name>
    <dbReference type="NCBI Taxonomy" id="1211035"/>
    <lineage>
        <taxon>Bacteria</taxon>
        <taxon>Bacillati</taxon>
        <taxon>Bacillota</taxon>
        <taxon>Bacilli</taxon>
        <taxon>Bacillales</taxon>
        <taxon>Caryophanaceae</taxon>
        <taxon>Ureibacillus</taxon>
    </lineage>
</organism>
<dbReference type="InterPro" id="IPR024478">
    <property type="entry name" value="HlyB_4HB_MCP"/>
</dbReference>
<accession>A0A0A3J2Q3</accession>
<comment type="subcellular location">
    <subcellularLocation>
        <location evidence="1">Cell membrane</location>
    </subcellularLocation>
</comment>
<dbReference type="GO" id="GO:0004888">
    <property type="term" value="F:transmembrane signaling receptor activity"/>
    <property type="evidence" value="ECO:0007669"/>
    <property type="project" value="InterPro"/>
</dbReference>
<protein>
    <recommendedName>
        <fullName evidence="12">Chemotaxis protein</fullName>
    </recommendedName>
</protein>
<dbReference type="SMART" id="SM00283">
    <property type="entry name" value="MA"/>
    <property type="match status" value="1"/>
</dbReference>
<dbReference type="InterPro" id="IPR003660">
    <property type="entry name" value="HAMP_dom"/>
</dbReference>
<evidence type="ECO:0000313" key="11">
    <source>
        <dbReference type="Proteomes" id="UP000030595"/>
    </source>
</evidence>
<dbReference type="CDD" id="cd11386">
    <property type="entry name" value="MCP_signal"/>
    <property type="match status" value="1"/>
</dbReference>
<evidence type="ECO:0000256" key="6">
    <source>
        <dbReference type="PROSITE-ProRule" id="PRU00284"/>
    </source>
</evidence>
<keyword evidence="3 7" id="KW-0472">Membrane</keyword>
<evidence type="ECO:0000259" key="9">
    <source>
        <dbReference type="PROSITE" id="PS50885"/>
    </source>
</evidence>
<evidence type="ECO:0000256" key="7">
    <source>
        <dbReference type="SAM" id="Phobius"/>
    </source>
</evidence>
<gene>
    <name evidence="10" type="ORF">CD30_07195</name>
</gene>
<evidence type="ECO:0000256" key="5">
    <source>
        <dbReference type="ARBA" id="ARBA00029447"/>
    </source>
</evidence>
<dbReference type="Gene3D" id="6.10.340.10">
    <property type="match status" value="1"/>
</dbReference>
<dbReference type="PANTHER" id="PTHR32089">
    <property type="entry name" value="METHYL-ACCEPTING CHEMOTAXIS PROTEIN MCPB"/>
    <property type="match status" value="1"/>
</dbReference>
<name>A0A0A3J2Q3_9BACL</name>
<feature type="domain" description="Methyl-accepting transducer" evidence="8">
    <location>
        <begin position="230"/>
        <end position="466"/>
    </location>
</feature>
<dbReference type="SUPFAM" id="SSF58104">
    <property type="entry name" value="Methyl-accepting chemotaxis protein (MCP) signaling domain"/>
    <property type="match status" value="1"/>
</dbReference>
<feature type="transmembrane region" description="Helical" evidence="7">
    <location>
        <begin position="12"/>
        <end position="35"/>
    </location>
</feature>
<evidence type="ECO:0000256" key="1">
    <source>
        <dbReference type="ARBA" id="ARBA00004236"/>
    </source>
</evidence>
<reference evidence="10 11" key="1">
    <citation type="submission" date="2014-02" db="EMBL/GenBank/DDBJ databases">
        <title>Draft genome sequence of Lysinibacillus massiliensis CCUG 49529.</title>
        <authorList>
            <person name="Zhang F."/>
            <person name="Wang G."/>
            <person name="Zhang L."/>
        </authorList>
    </citation>
    <scope>NUCLEOTIDE SEQUENCE [LARGE SCALE GENOMIC DNA]</scope>
    <source>
        <strain evidence="10 11">CCUG 49529</strain>
    </source>
</reference>
<feature type="domain" description="HAMP" evidence="9">
    <location>
        <begin position="159"/>
        <end position="211"/>
    </location>
</feature>
<evidence type="ECO:0000256" key="2">
    <source>
        <dbReference type="ARBA" id="ARBA00022475"/>
    </source>
</evidence>
<evidence type="ECO:0000256" key="4">
    <source>
        <dbReference type="ARBA" id="ARBA00023224"/>
    </source>
</evidence>
<sequence length="517" mass="58581">MKISRYIKVKDRLILLMIVCIISNVILAVFSIDYLRKMENNTEMMYEQRLLAMNAFSEFELAIDQEDFDKASEIHASLSTYQFDSKMEYYIKDLKTSLETRNIDQILAITEETKLYIIDRAENQIQMYKKDISFGYSLLISVSLIMIAFVIYFSVVGSRAVNIPTKELKKLLKLAGQGDFTRNATYDSKDELGEVMRSYNEMASEVKELLKIVHKSATSVDESNLRLQNASEKTTQAAIHISNDASDLTRSTERSAEQLMLNTAAVQEIFTGIEYIAEKIHFIETSMKRTEDEANEGVQFVSDNKEKMREIEVAVNQTNEKMQILNGHTKEIGQVIQLINSIAEQTSLLALNAAIEAARAGEYGKGFSVVADEVRKLADQSVKSTKVIEEIVAQIQIDSKESIQYMKNAIESVQTGIETTVLSASKFEHIASSVNEISPHIEEVSTTINQIKQNTKEVADHSTELSDLFDHNNESIKQVSKSTVEQLNATREMHSEIQKITKNIRSLTHSIRRFTIN</sequence>
<dbReference type="PRINTS" id="PR00260">
    <property type="entry name" value="CHEMTRNSDUCR"/>
</dbReference>
<dbReference type="InterPro" id="IPR004090">
    <property type="entry name" value="Chemotax_Me-accpt_rcpt"/>
</dbReference>
<dbReference type="PROSITE" id="PS50111">
    <property type="entry name" value="CHEMOTAXIS_TRANSDUC_2"/>
    <property type="match status" value="1"/>
</dbReference>
<dbReference type="RefSeq" id="WP_036174466.1">
    <property type="nucleotide sequence ID" value="NZ_AVCZ01000009.1"/>
</dbReference>
<dbReference type="PANTHER" id="PTHR32089:SF112">
    <property type="entry name" value="LYSOZYME-LIKE PROTEIN-RELATED"/>
    <property type="match status" value="1"/>
</dbReference>
<evidence type="ECO:0000256" key="3">
    <source>
        <dbReference type="ARBA" id="ARBA00023136"/>
    </source>
</evidence>
<dbReference type="CDD" id="cd06225">
    <property type="entry name" value="HAMP"/>
    <property type="match status" value="1"/>
</dbReference>
<keyword evidence="2" id="KW-1003">Cell membrane</keyword>
<dbReference type="Pfam" id="PF00672">
    <property type="entry name" value="HAMP"/>
    <property type="match status" value="1"/>
</dbReference>
<dbReference type="GO" id="GO:0006935">
    <property type="term" value="P:chemotaxis"/>
    <property type="evidence" value="ECO:0007669"/>
    <property type="project" value="InterPro"/>
</dbReference>
<dbReference type="eggNOG" id="COG0840">
    <property type="taxonomic scope" value="Bacteria"/>
</dbReference>
<dbReference type="Gene3D" id="1.10.287.950">
    <property type="entry name" value="Methyl-accepting chemotaxis protein"/>
    <property type="match status" value="1"/>
</dbReference>
<dbReference type="SMART" id="SM00304">
    <property type="entry name" value="HAMP"/>
    <property type="match status" value="1"/>
</dbReference>
<proteinExistence type="inferred from homology"/>
<feature type="transmembrane region" description="Helical" evidence="7">
    <location>
        <begin position="134"/>
        <end position="155"/>
    </location>
</feature>
<dbReference type="AlphaFoldDB" id="A0A0A3J2Q3"/>
<dbReference type="GO" id="GO:0005886">
    <property type="term" value="C:plasma membrane"/>
    <property type="evidence" value="ECO:0007669"/>
    <property type="project" value="UniProtKB-SubCell"/>
</dbReference>